<sequence>MGTPSGAESGESRRRTEAFGECRGGASPTYINYALAISDDIPEEYRANYEQFRDALSSLFIERIAAPFSKPKRRPSTRPCPGRGLRDLWARLGPPDVHHHLIPRMVYDKAVKRGWHRRDELQDFRGHEELAREYYTVERLLATDEVRRFGEWVGRVRWKAR</sequence>
<dbReference type="KEGG" id="mtm:MYCTH_2129017"/>
<dbReference type="VEuPathDB" id="FungiDB:MYCTH_2129017"/>
<keyword evidence="2" id="KW-1185">Reference proteome</keyword>
<dbReference type="HOGENOM" id="CLU_1741125_0_0_1"/>
<name>G2QK14_THET4</name>
<reference evidence="1 2" key="1">
    <citation type="journal article" date="2011" name="Nat. Biotechnol.">
        <title>Comparative genomic analysis of the thermophilic biomass-degrading fungi Myceliophthora thermophila and Thielavia terrestris.</title>
        <authorList>
            <person name="Berka R.M."/>
            <person name="Grigoriev I.V."/>
            <person name="Otillar R."/>
            <person name="Salamov A."/>
            <person name="Grimwood J."/>
            <person name="Reid I."/>
            <person name="Ishmael N."/>
            <person name="John T."/>
            <person name="Darmond C."/>
            <person name="Moisan M.-C."/>
            <person name="Henrissat B."/>
            <person name="Coutinho P.M."/>
            <person name="Lombard V."/>
            <person name="Natvig D.O."/>
            <person name="Lindquist E."/>
            <person name="Schmutz J."/>
            <person name="Lucas S."/>
            <person name="Harris P."/>
            <person name="Powlowski J."/>
            <person name="Bellemare A."/>
            <person name="Taylor D."/>
            <person name="Butler G."/>
            <person name="de Vries R.P."/>
            <person name="Allijn I.E."/>
            <person name="van den Brink J."/>
            <person name="Ushinsky S."/>
            <person name="Storms R."/>
            <person name="Powell A.J."/>
            <person name="Paulsen I.T."/>
            <person name="Elbourne L.D.H."/>
            <person name="Baker S.E."/>
            <person name="Magnuson J."/>
            <person name="LaBoissiere S."/>
            <person name="Clutterbuck A.J."/>
            <person name="Martinez D."/>
            <person name="Wogulis M."/>
            <person name="de Leon A.L."/>
            <person name="Rey M.W."/>
            <person name="Tsang A."/>
        </authorList>
    </citation>
    <scope>NUCLEOTIDE SEQUENCE [LARGE SCALE GENOMIC DNA]</scope>
    <source>
        <strain evidence="2">ATCC 42464 / BCRC 31852 / DSM 1799</strain>
    </source>
</reference>
<dbReference type="InParanoid" id="G2QK14"/>
<dbReference type="AlphaFoldDB" id="G2QK14"/>
<dbReference type="RefSeq" id="XP_003665165.1">
    <property type="nucleotide sequence ID" value="XM_003665117.1"/>
</dbReference>
<dbReference type="EMBL" id="CP003006">
    <property type="protein sequence ID" value="AEO59920.1"/>
    <property type="molecule type" value="Genomic_DNA"/>
</dbReference>
<evidence type="ECO:0000313" key="1">
    <source>
        <dbReference type="EMBL" id="AEO59920.1"/>
    </source>
</evidence>
<proteinExistence type="predicted"/>
<dbReference type="PANTHER" id="PTHR37827">
    <property type="entry name" value="TUDOR DOMAIN-CONTAINING PROTEIN"/>
    <property type="match status" value="1"/>
</dbReference>
<accession>G2QK14</accession>
<dbReference type="eggNOG" id="ENOG502S89B">
    <property type="taxonomic scope" value="Eukaryota"/>
</dbReference>
<protein>
    <submittedName>
        <fullName evidence="1">Uncharacterized protein</fullName>
    </submittedName>
</protein>
<evidence type="ECO:0000313" key="2">
    <source>
        <dbReference type="Proteomes" id="UP000007322"/>
    </source>
</evidence>
<dbReference type="PANTHER" id="PTHR37827:SF1">
    <property type="entry name" value="HNH DOMAIN-CONTAINING PROTEIN"/>
    <property type="match status" value="1"/>
</dbReference>
<dbReference type="OrthoDB" id="4850648at2759"/>
<dbReference type="STRING" id="573729.G2QK14"/>
<dbReference type="GeneID" id="11510925"/>
<gene>
    <name evidence="1" type="ORF">MYCTH_2129017</name>
</gene>
<dbReference type="Proteomes" id="UP000007322">
    <property type="component" value="Chromosome 5"/>
</dbReference>
<organism evidence="1 2">
    <name type="scientific">Thermothelomyces thermophilus (strain ATCC 42464 / BCRC 31852 / DSM 1799)</name>
    <name type="common">Sporotrichum thermophile</name>
    <dbReference type="NCBI Taxonomy" id="573729"/>
    <lineage>
        <taxon>Eukaryota</taxon>
        <taxon>Fungi</taxon>
        <taxon>Dikarya</taxon>
        <taxon>Ascomycota</taxon>
        <taxon>Pezizomycotina</taxon>
        <taxon>Sordariomycetes</taxon>
        <taxon>Sordariomycetidae</taxon>
        <taxon>Sordariales</taxon>
        <taxon>Chaetomiaceae</taxon>
        <taxon>Thermothelomyces</taxon>
    </lineage>
</organism>